<keyword evidence="4 6" id="KW-1133">Transmembrane helix</keyword>
<reference evidence="7" key="1">
    <citation type="submission" date="2020-08" db="EMBL/GenBank/DDBJ databases">
        <title>Genome public.</title>
        <authorList>
            <person name="Liu C."/>
            <person name="Sun Q."/>
        </authorList>
    </citation>
    <scope>NUCLEOTIDE SEQUENCE</scope>
    <source>
        <strain evidence="7">BX7</strain>
    </source>
</reference>
<proteinExistence type="predicted"/>
<evidence type="ECO:0000256" key="2">
    <source>
        <dbReference type="ARBA" id="ARBA00022475"/>
    </source>
</evidence>
<dbReference type="EMBL" id="JACRSP010000003">
    <property type="protein sequence ID" value="MBC8536585.1"/>
    <property type="molecule type" value="Genomic_DNA"/>
</dbReference>
<evidence type="ECO:0000256" key="6">
    <source>
        <dbReference type="SAM" id="Phobius"/>
    </source>
</evidence>
<evidence type="ECO:0000256" key="4">
    <source>
        <dbReference type="ARBA" id="ARBA00022989"/>
    </source>
</evidence>
<protein>
    <submittedName>
        <fullName evidence="7">ABC transporter permease subunit</fullName>
    </submittedName>
</protein>
<dbReference type="AlphaFoldDB" id="A0A926HV36"/>
<dbReference type="PANTHER" id="PTHR30294">
    <property type="entry name" value="MEMBRANE COMPONENT OF ABC TRANSPORTER YHHJ-RELATED"/>
    <property type="match status" value="1"/>
</dbReference>
<feature type="transmembrane region" description="Helical" evidence="6">
    <location>
        <begin position="86"/>
        <end position="109"/>
    </location>
</feature>
<dbReference type="Proteomes" id="UP000620366">
    <property type="component" value="Unassembled WGS sequence"/>
</dbReference>
<dbReference type="RefSeq" id="WP_249300426.1">
    <property type="nucleotide sequence ID" value="NZ_JACRSP010000003.1"/>
</dbReference>
<sequence>MTAIYKRELRSYFTSPIGYILLAIFCIMTGLAFNQLNLQALESDLTGLFLFIIQWVLLVFIPSLTMKTFSEEKKLKTEQLLLTSPVSLSAIVMGKFLSCVTFFGFAMVFTLPYVVICAGNGNVVPGIIIGHYIATVLVACAFISIGMLISSLTENQVIAAFASFGVVIALILLNNLAATTDNVTLSVVINWLSFYARYTPFSGGLFSVVSIVYYISITGIFLFLTTRVLEQKRWA</sequence>
<dbReference type="InterPro" id="IPR051449">
    <property type="entry name" value="ABC-2_transporter_component"/>
</dbReference>
<evidence type="ECO:0000256" key="1">
    <source>
        <dbReference type="ARBA" id="ARBA00004651"/>
    </source>
</evidence>
<accession>A0A926HV36</accession>
<feature type="transmembrane region" description="Helical" evidence="6">
    <location>
        <begin position="12"/>
        <end position="33"/>
    </location>
</feature>
<evidence type="ECO:0000313" key="7">
    <source>
        <dbReference type="EMBL" id="MBC8536585.1"/>
    </source>
</evidence>
<feature type="transmembrane region" description="Helical" evidence="6">
    <location>
        <begin position="157"/>
        <end position="178"/>
    </location>
</feature>
<keyword evidence="2" id="KW-1003">Cell membrane</keyword>
<keyword evidence="5 6" id="KW-0472">Membrane</keyword>
<gene>
    <name evidence="7" type="ORF">H8695_07795</name>
</gene>
<evidence type="ECO:0000256" key="5">
    <source>
        <dbReference type="ARBA" id="ARBA00023136"/>
    </source>
</evidence>
<keyword evidence="3 6" id="KW-0812">Transmembrane</keyword>
<name>A0A926HV36_9FIRM</name>
<keyword evidence="8" id="KW-1185">Reference proteome</keyword>
<feature type="transmembrane region" description="Helical" evidence="6">
    <location>
        <begin position="45"/>
        <end position="65"/>
    </location>
</feature>
<dbReference type="GO" id="GO:0005886">
    <property type="term" value="C:plasma membrane"/>
    <property type="evidence" value="ECO:0007669"/>
    <property type="project" value="UniProtKB-SubCell"/>
</dbReference>
<organism evidence="7 8">
    <name type="scientific">Feifania hominis</name>
    <dbReference type="NCBI Taxonomy" id="2763660"/>
    <lineage>
        <taxon>Bacteria</taxon>
        <taxon>Bacillati</taxon>
        <taxon>Bacillota</taxon>
        <taxon>Clostridia</taxon>
        <taxon>Eubacteriales</taxon>
        <taxon>Feifaniaceae</taxon>
        <taxon>Feifania</taxon>
    </lineage>
</organism>
<evidence type="ECO:0000313" key="8">
    <source>
        <dbReference type="Proteomes" id="UP000620366"/>
    </source>
</evidence>
<dbReference type="PANTHER" id="PTHR30294:SF29">
    <property type="entry name" value="MULTIDRUG ABC TRANSPORTER PERMEASE YBHS-RELATED"/>
    <property type="match status" value="1"/>
</dbReference>
<dbReference type="Pfam" id="PF12679">
    <property type="entry name" value="ABC2_membrane_2"/>
    <property type="match status" value="1"/>
</dbReference>
<comment type="subcellular location">
    <subcellularLocation>
        <location evidence="1">Cell membrane</location>
        <topology evidence="1">Multi-pass membrane protein</topology>
    </subcellularLocation>
</comment>
<feature type="transmembrane region" description="Helical" evidence="6">
    <location>
        <begin position="198"/>
        <end position="224"/>
    </location>
</feature>
<feature type="transmembrane region" description="Helical" evidence="6">
    <location>
        <begin position="129"/>
        <end position="150"/>
    </location>
</feature>
<comment type="caution">
    <text evidence="7">The sequence shown here is derived from an EMBL/GenBank/DDBJ whole genome shotgun (WGS) entry which is preliminary data.</text>
</comment>
<evidence type="ECO:0000256" key="3">
    <source>
        <dbReference type="ARBA" id="ARBA00022692"/>
    </source>
</evidence>
<dbReference type="GO" id="GO:0140359">
    <property type="term" value="F:ABC-type transporter activity"/>
    <property type="evidence" value="ECO:0007669"/>
    <property type="project" value="InterPro"/>
</dbReference>